<evidence type="ECO:0000256" key="2">
    <source>
        <dbReference type="ARBA" id="ARBA00022741"/>
    </source>
</evidence>
<reference evidence="18" key="1">
    <citation type="submission" date="2016-01" db="EMBL/GenBank/DDBJ databases">
        <authorList>
            <person name="Regsiter A."/>
            <person name="william w."/>
        </authorList>
    </citation>
    <scope>NUCLEOTIDE SEQUENCE [LARGE SCALE GENOMIC DNA]</scope>
    <source>
        <strain evidence="18">CFBP 6623</strain>
    </source>
</reference>
<evidence type="ECO:0000256" key="13">
    <source>
        <dbReference type="ARBA" id="ARBA00048988"/>
    </source>
</evidence>
<evidence type="ECO:0000256" key="1">
    <source>
        <dbReference type="ARBA" id="ARBA00022722"/>
    </source>
</evidence>
<evidence type="ECO:0000313" key="18">
    <source>
        <dbReference type="Proteomes" id="UP000191988"/>
    </source>
</evidence>
<keyword evidence="10" id="KW-0413">Isomerase</keyword>
<feature type="domain" description="UvrD-like helicase C-terminal" evidence="16">
    <location>
        <begin position="484"/>
        <end position="766"/>
    </location>
</feature>
<dbReference type="Pfam" id="PF13361">
    <property type="entry name" value="UvrD_C"/>
    <property type="match status" value="1"/>
</dbReference>
<dbReference type="EC" id="5.6.2.4" evidence="12"/>
<dbReference type="GO" id="GO:0003677">
    <property type="term" value="F:DNA binding"/>
    <property type="evidence" value="ECO:0007669"/>
    <property type="project" value="UniProtKB-KW"/>
</dbReference>
<evidence type="ECO:0000256" key="5">
    <source>
        <dbReference type="ARBA" id="ARBA00022806"/>
    </source>
</evidence>
<feature type="binding site" evidence="14">
    <location>
        <begin position="24"/>
        <end position="31"/>
    </location>
    <ligand>
        <name>ATP</name>
        <dbReference type="ChEBI" id="CHEBI:30616"/>
    </ligand>
</feature>
<keyword evidence="9" id="KW-0234">DNA repair</keyword>
<accession>A0A1S7SAE8</accession>
<evidence type="ECO:0000256" key="11">
    <source>
        <dbReference type="ARBA" id="ARBA00034617"/>
    </source>
</evidence>
<evidence type="ECO:0000256" key="7">
    <source>
        <dbReference type="ARBA" id="ARBA00022840"/>
    </source>
</evidence>
<keyword evidence="8" id="KW-0238">DNA-binding</keyword>
<dbReference type="InterPro" id="IPR000212">
    <property type="entry name" value="DNA_helicase_UvrD/REP"/>
</dbReference>
<dbReference type="PROSITE" id="PS51217">
    <property type="entry name" value="UVRD_HELICASE_CTER"/>
    <property type="match status" value="1"/>
</dbReference>
<proteinExistence type="predicted"/>
<dbReference type="EMBL" id="FBWK01000071">
    <property type="protein sequence ID" value="CUX65497.1"/>
    <property type="molecule type" value="Genomic_DNA"/>
</dbReference>
<dbReference type="Gene3D" id="1.10.486.10">
    <property type="entry name" value="PCRA, domain 4"/>
    <property type="match status" value="1"/>
</dbReference>
<dbReference type="GO" id="GO:0016887">
    <property type="term" value="F:ATP hydrolysis activity"/>
    <property type="evidence" value="ECO:0007669"/>
    <property type="project" value="RHEA"/>
</dbReference>
<dbReference type="PROSITE" id="PS51198">
    <property type="entry name" value="UVRD_HELICASE_ATP_BIND"/>
    <property type="match status" value="1"/>
</dbReference>
<dbReference type="Gene3D" id="3.90.320.10">
    <property type="match status" value="1"/>
</dbReference>
<keyword evidence="1" id="KW-0540">Nuclease</keyword>
<keyword evidence="3" id="KW-0227">DNA damage</keyword>
<evidence type="ECO:0000256" key="10">
    <source>
        <dbReference type="ARBA" id="ARBA00023235"/>
    </source>
</evidence>
<evidence type="ECO:0000256" key="4">
    <source>
        <dbReference type="ARBA" id="ARBA00022801"/>
    </source>
</evidence>
<evidence type="ECO:0000256" key="6">
    <source>
        <dbReference type="ARBA" id="ARBA00022839"/>
    </source>
</evidence>
<evidence type="ECO:0000259" key="15">
    <source>
        <dbReference type="PROSITE" id="PS51198"/>
    </source>
</evidence>
<dbReference type="InterPro" id="IPR014016">
    <property type="entry name" value="UvrD-like_ATP-bd"/>
</dbReference>
<dbReference type="GO" id="GO:0005524">
    <property type="term" value="F:ATP binding"/>
    <property type="evidence" value="ECO:0007669"/>
    <property type="project" value="UniProtKB-UniRule"/>
</dbReference>
<dbReference type="GO" id="GO:0004527">
    <property type="term" value="F:exonuclease activity"/>
    <property type="evidence" value="ECO:0007669"/>
    <property type="project" value="UniProtKB-KW"/>
</dbReference>
<feature type="domain" description="UvrD-like helicase ATP-binding" evidence="15">
    <location>
        <begin position="3"/>
        <end position="463"/>
    </location>
</feature>
<dbReference type="PANTHER" id="PTHR11070">
    <property type="entry name" value="UVRD / RECB / PCRA DNA HELICASE FAMILY MEMBER"/>
    <property type="match status" value="1"/>
</dbReference>
<evidence type="ECO:0000256" key="12">
    <source>
        <dbReference type="ARBA" id="ARBA00034808"/>
    </source>
</evidence>
<dbReference type="STRING" id="1183432.AGR3A_pa70099"/>
<dbReference type="InterPro" id="IPR027417">
    <property type="entry name" value="P-loop_NTPase"/>
</dbReference>
<dbReference type="PANTHER" id="PTHR11070:SF23">
    <property type="entry name" value="RECBCD ENZYME SUBUNIT RECB"/>
    <property type="match status" value="1"/>
</dbReference>
<name>A0A1S7SAE8_9HYPH</name>
<dbReference type="GO" id="GO:0000725">
    <property type="term" value="P:recombinational repair"/>
    <property type="evidence" value="ECO:0007669"/>
    <property type="project" value="TreeGrafter"/>
</dbReference>
<organism evidence="17 18">
    <name type="scientific">Agrobacterium tomkonis CFBP 6623</name>
    <dbReference type="NCBI Taxonomy" id="1183432"/>
    <lineage>
        <taxon>Bacteria</taxon>
        <taxon>Pseudomonadati</taxon>
        <taxon>Pseudomonadota</taxon>
        <taxon>Alphaproteobacteria</taxon>
        <taxon>Hyphomicrobiales</taxon>
        <taxon>Rhizobiaceae</taxon>
        <taxon>Rhizobium/Agrobacterium group</taxon>
        <taxon>Agrobacterium</taxon>
        <taxon>Agrobacterium tumefaciens complex</taxon>
    </lineage>
</organism>
<dbReference type="GO" id="GO:0009338">
    <property type="term" value="C:exodeoxyribonuclease V complex"/>
    <property type="evidence" value="ECO:0007669"/>
    <property type="project" value="TreeGrafter"/>
</dbReference>
<dbReference type="SUPFAM" id="SSF52540">
    <property type="entry name" value="P-loop containing nucleoside triphosphate hydrolases"/>
    <property type="match status" value="1"/>
</dbReference>
<evidence type="ECO:0000256" key="14">
    <source>
        <dbReference type="PROSITE-ProRule" id="PRU00560"/>
    </source>
</evidence>
<comment type="catalytic activity">
    <reaction evidence="13">
        <text>ATP + H2O = ADP + phosphate + H(+)</text>
        <dbReference type="Rhea" id="RHEA:13065"/>
        <dbReference type="ChEBI" id="CHEBI:15377"/>
        <dbReference type="ChEBI" id="CHEBI:15378"/>
        <dbReference type="ChEBI" id="CHEBI:30616"/>
        <dbReference type="ChEBI" id="CHEBI:43474"/>
        <dbReference type="ChEBI" id="CHEBI:456216"/>
        <dbReference type="EC" id="5.6.2.4"/>
    </reaction>
</comment>
<dbReference type="Pfam" id="PF00580">
    <property type="entry name" value="UvrD-helicase"/>
    <property type="match status" value="2"/>
</dbReference>
<keyword evidence="7 14" id="KW-0067">ATP-binding</keyword>
<protein>
    <recommendedName>
        <fullName evidence="12">DNA 3'-5' helicase</fullName>
        <ecNumber evidence="12">5.6.2.4</ecNumber>
    </recommendedName>
</protein>
<keyword evidence="6" id="KW-0269">Exonuclease</keyword>
<dbReference type="AlphaFoldDB" id="A0A1S7SAE8"/>
<dbReference type="Gene3D" id="3.40.50.300">
    <property type="entry name" value="P-loop containing nucleotide triphosphate hydrolases"/>
    <property type="match status" value="3"/>
</dbReference>
<dbReference type="GO" id="GO:0005829">
    <property type="term" value="C:cytosol"/>
    <property type="evidence" value="ECO:0007669"/>
    <property type="project" value="TreeGrafter"/>
</dbReference>
<keyword evidence="18" id="KW-1185">Reference proteome</keyword>
<dbReference type="InterPro" id="IPR011604">
    <property type="entry name" value="PDDEXK-like_dom_sf"/>
</dbReference>
<keyword evidence="2 14" id="KW-0547">Nucleotide-binding</keyword>
<dbReference type="GO" id="GO:0043138">
    <property type="term" value="F:3'-5' DNA helicase activity"/>
    <property type="evidence" value="ECO:0007669"/>
    <property type="project" value="UniProtKB-EC"/>
</dbReference>
<gene>
    <name evidence="17" type="ORF">AGR3A_pa70099</name>
</gene>
<evidence type="ECO:0000256" key="3">
    <source>
        <dbReference type="ARBA" id="ARBA00022763"/>
    </source>
</evidence>
<keyword evidence="4 14" id="KW-0378">Hydrolase</keyword>
<dbReference type="Pfam" id="PF12705">
    <property type="entry name" value="PDDEXK_1"/>
    <property type="match status" value="1"/>
</dbReference>
<dbReference type="RefSeq" id="WP_080843358.1">
    <property type="nucleotide sequence ID" value="NZ_LT009725.1"/>
</dbReference>
<sequence>MTLVDQDNRCRAMADFSSILLVEAAAGTGKTSLMAGRVAMMLAAGHRPGEIAAITFTELAASQLAARIKETVELLLAGKIPAFLKAVIPNGLSEQQRSALVAASTQLDELTATTIHGFCQAIIRSHGVQAGLDPGARIADATVADNLFMAELSAWFSRRLAIDASEDDPIVVLAEQIPLQVVDLVRELALLRRKHADAQPIVPPRGLRPDIDFVQAVDDFERWRASVGEEVWEREIAQELRRLATRYQGCFTGDPDFRSLWQLCDPGSGRLFGRKGLQLKTYDEAARGFGAHTNDIGNDAGRALYEAVNDAWGQLIGNIASTLVCSLSGSLDQLLESYRARKRAAAILDFDDLIIHVQSLMRSHEEVRQAVGRRYRYVLVDEFQDTDRIQIEILFSIAATAERPTHWEAARLRAGALFLVGDPKQAIYRFRGADIEAYELCRRLIQGQDGGAIIEVTANFRSLSPIIHHVNASFEPVFAKPSQPRYVALAPTLSDVSQTLPCVVRSTIEIATDERIYAETFRDAEAERVADICAGLVGNLPILRADNTRTPLRAGDIALLSPGHTELWRYERALEQRGLAVSSQAGQTLMRRQETQDVLALVRVLADSSDTFAFGAFMRGPLVGFSEQELLDITAALSADGTGQTFFTVRTDPDLVQHPLAKDILILLQSLRRKASVTTPSLILAEALERLNARVIIAARHGNRNARALANLDALIERARSYGVAGLRAFVRDLHSDWERKARAPEGRIDAAEHAVEIVTIHSAKGLEWPVVIPINSTTELYRPDQFVHRQSDNSLHWMIGGVTPPELAAARAAESLEDANQRERIWYVACTRARNLLILPHIPQASKDSWFSSVDLRQLEVPELDLSSFTPLTNRSGASQPNEQSAQIFATEQRFVEDSAPPLVWRRPSEHDGDRLGDALDGVITLDSQAERLEIAGAGARRGVILHKLMEELLTGELANELAASVSRARFLLDQLTPGTEDDRARPDPNEMAAAALRTLALPEIAELRPRLVPEMPVWASDENVLVAGRADALAISDQGIDTAFDWKSDVNPTLAVRKAHAQQLRDYLSATHAARGAVVYLTSGEIVWVEAENGEHVSREPVADRDAP</sequence>
<evidence type="ECO:0000256" key="8">
    <source>
        <dbReference type="ARBA" id="ARBA00023125"/>
    </source>
</evidence>
<keyword evidence="5 14" id="KW-0347">Helicase</keyword>
<dbReference type="Proteomes" id="UP000191988">
    <property type="component" value="Unassembled WGS sequence"/>
</dbReference>
<comment type="catalytic activity">
    <reaction evidence="11">
        <text>Couples ATP hydrolysis with the unwinding of duplex DNA by translocating in the 3'-5' direction.</text>
        <dbReference type="EC" id="5.6.2.4"/>
    </reaction>
</comment>
<dbReference type="InterPro" id="IPR014017">
    <property type="entry name" value="DNA_helicase_UvrD-like_C"/>
</dbReference>
<dbReference type="InterPro" id="IPR038726">
    <property type="entry name" value="PDDEXK_AddAB-type"/>
</dbReference>
<evidence type="ECO:0000256" key="9">
    <source>
        <dbReference type="ARBA" id="ARBA00023204"/>
    </source>
</evidence>
<evidence type="ECO:0000313" key="17">
    <source>
        <dbReference type="EMBL" id="CUX65497.1"/>
    </source>
</evidence>
<evidence type="ECO:0000259" key="16">
    <source>
        <dbReference type="PROSITE" id="PS51217"/>
    </source>
</evidence>